<keyword evidence="5 9" id="KW-0560">Oxidoreductase</keyword>
<dbReference type="NCBIfam" id="NF009114">
    <property type="entry name" value="PRK12464.1"/>
    <property type="match status" value="1"/>
</dbReference>
<evidence type="ECO:0000256" key="5">
    <source>
        <dbReference type="ARBA" id="ARBA00023002"/>
    </source>
</evidence>
<dbReference type="GO" id="GO:0030604">
    <property type="term" value="F:1-deoxy-D-xylulose-5-phosphate reductoisomerase activity"/>
    <property type="evidence" value="ECO:0007669"/>
    <property type="project" value="UniProtKB-UniRule"/>
</dbReference>
<proteinExistence type="inferred from homology"/>
<evidence type="ECO:0000256" key="8">
    <source>
        <dbReference type="ARBA" id="ARBA00048543"/>
    </source>
</evidence>
<dbReference type="FunFam" id="3.40.50.720:FF:000045">
    <property type="entry name" value="1-deoxy-D-xylulose 5-phosphate reductoisomerase"/>
    <property type="match status" value="1"/>
</dbReference>
<dbReference type="GO" id="GO:0070402">
    <property type="term" value="F:NADPH binding"/>
    <property type="evidence" value="ECO:0007669"/>
    <property type="project" value="InterPro"/>
</dbReference>
<dbReference type="Gene3D" id="1.10.1740.10">
    <property type="match status" value="1"/>
</dbReference>
<evidence type="ECO:0000256" key="4">
    <source>
        <dbReference type="ARBA" id="ARBA00022857"/>
    </source>
</evidence>
<dbReference type="SUPFAM" id="SSF55347">
    <property type="entry name" value="Glyceraldehyde-3-phosphate dehydrogenase-like, C-terminal domain"/>
    <property type="match status" value="1"/>
</dbReference>
<feature type="binding site" evidence="9">
    <location>
        <position position="36"/>
    </location>
    <ligand>
        <name>NADPH</name>
        <dbReference type="ChEBI" id="CHEBI:57783"/>
    </ligand>
</feature>
<evidence type="ECO:0000259" key="10">
    <source>
        <dbReference type="Pfam" id="PF02670"/>
    </source>
</evidence>
<dbReference type="Pfam" id="PF13288">
    <property type="entry name" value="DXPR_C"/>
    <property type="match status" value="1"/>
</dbReference>
<dbReference type="InterPro" id="IPR003821">
    <property type="entry name" value="DXP_reductoisomerase"/>
</dbReference>
<feature type="binding site" evidence="9">
    <location>
        <position position="208"/>
    </location>
    <ligand>
        <name>1-deoxy-D-xylulose 5-phosphate</name>
        <dbReference type="ChEBI" id="CHEBI:57792"/>
    </ligand>
</feature>
<dbReference type="InterPro" id="IPR026877">
    <property type="entry name" value="DXPR_C"/>
</dbReference>
<dbReference type="HAMAP" id="MF_00183">
    <property type="entry name" value="DXP_reductoisom"/>
    <property type="match status" value="1"/>
</dbReference>
<keyword evidence="6 9" id="KW-0464">Manganese</keyword>
<evidence type="ECO:0000313" key="13">
    <source>
        <dbReference type="EMBL" id="KRN51065.1"/>
    </source>
</evidence>
<dbReference type="SUPFAM" id="SSF69055">
    <property type="entry name" value="1-deoxy-D-xylulose-5-phosphate reductoisomerase, C-terminal domain"/>
    <property type="match status" value="1"/>
</dbReference>
<dbReference type="EMBL" id="JQBL01000003">
    <property type="protein sequence ID" value="KRN51065.1"/>
    <property type="molecule type" value="Genomic_DNA"/>
</dbReference>
<dbReference type="RefSeq" id="WP_029070478.1">
    <property type="nucleotide sequence ID" value="NZ_JNKN01000004.1"/>
</dbReference>
<keyword evidence="3 9" id="KW-0479">Metal-binding</keyword>
<evidence type="ECO:0000256" key="6">
    <source>
        <dbReference type="ARBA" id="ARBA00023211"/>
    </source>
</evidence>
<comment type="caution">
    <text evidence="9">Lacks conserved residue(s) required for the propagation of feature annotation.</text>
</comment>
<evidence type="ECO:0000256" key="2">
    <source>
        <dbReference type="ARBA" id="ARBA00006825"/>
    </source>
</evidence>
<keyword evidence="14" id="KW-1185">Reference proteome</keyword>
<feature type="binding site" evidence="9">
    <location>
        <position position="213"/>
    </location>
    <ligand>
        <name>1-deoxy-D-xylulose 5-phosphate</name>
        <dbReference type="ChEBI" id="CHEBI:57792"/>
    </ligand>
</feature>
<dbReference type="InterPro" id="IPR013644">
    <property type="entry name" value="DXP_reductoisomerase_C"/>
</dbReference>
<dbReference type="InterPro" id="IPR036291">
    <property type="entry name" value="NAD(P)-bd_dom_sf"/>
</dbReference>
<feature type="binding site" evidence="9">
    <location>
        <position position="38"/>
    </location>
    <ligand>
        <name>NADPH</name>
        <dbReference type="ChEBI" id="CHEBI:57783"/>
    </ligand>
</feature>
<comment type="pathway">
    <text evidence="1 9">Isoprenoid biosynthesis; isopentenyl diphosphate biosynthesis via DXP pathway; isopentenyl diphosphate from 1-deoxy-D-xylulose 5-phosphate: step 1/6.</text>
</comment>
<accession>A0A0R2HDE9</accession>
<feature type="binding site" evidence="9">
    <location>
        <position position="12"/>
    </location>
    <ligand>
        <name>NADPH</name>
        <dbReference type="ChEBI" id="CHEBI:57783"/>
    </ligand>
</feature>
<protein>
    <recommendedName>
        <fullName evidence="9">1-deoxy-D-xylulose 5-phosphate reductoisomerase</fullName>
        <shortName evidence="9">DXP reductoisomerase</shortName>
        <ecNumber evidence="9">1.1.1.267</ecNumber>
    </recommendedName>
    <alternativeName>
        <fullName evidence="9">1-deoxyxylulose-5-phosphate reductoisomerase</fullName>
    </alternativeName>
    <alternativeName>
        <fullName evidence="9">2-C-methyl-D-erythritol 4-phosphate synthase</fullName>
    </alternativeName>
</protein>
<comment type="similarity">
    <text evidence="2 9">Belongs to the DXR family.</text>
</comment>
<feature type="binding site" evidence="9">
    <location>
        <position position="10"/>
    </location>
    <ligand>
        <name>NADPH</name>
        <dbReference type="ChEBI" id="CHEBI:57783"/>
    </ligand>
</feature>
<sequence length="382" mass="42159">MKKITVLGVTGSIGTQTVEVVLEHPDQFEIIAMSAGHNMKVLKDIMAKLPVKHIAVIDEQDAIALSKEYPDRHFYYGDEGLLTIATLEETDIVLNAIVGFAGLLPTMEAIKAKKNIAIANKETLVVAGHLIMPLVKEYGIELLPVDSEHSAIWQSMRAGHHGEVSKILLTCSGGSFRDKSLEELKNATVEQALNHPNWSMGAKITIDSATLFNKGLEVMEAKWLFDVDYDDIEVLIHPESVLHSAVEFSDTAVIGQMGTPDMRLPIQYALTYPNRCDLKAERLSLSDIGTLHFRKPDTTRFPALKLAYEAGRTGGSMPCVLNAANEVANLLFREGHIKFLEIVDLVKDAMDHHEVVENPSLDELLLIDQKTRAYVKQKAGVA</sequence>
<dbReference type="NCBIfam" id="TIGR00243">
    <property type="entry name" value="Dxr"/>
    <property type="match status" value="1"/>
</dbReference>
<evidence type="ECO:0000256" key="1">
    <source>
        <dbReference type="ARBA" id="ARBA00005094"/>
    </source>
</evidence>
<feature type="binding site" evidence="9">
    <location>
        <position position="148"/>
    </location>
    <ligand>
        <name>Mn(2+)</name>
        <dbReference type="ChEBI" id="CHEBI:29035"/>
    </ligand>
</feature>
<comment type="cofactor">
    <cofactor evidence="9">
        <name>Mg(2+)</name>
        <dbReference type="ChEBI" id="CHEBI:18420"/>
    </cofactor>
    <cofactor evidence="9">
        <name>Mn(2+)</name>
        <dbReference type="ChEBI" id="CHEBI:29035"/>
    </cofactor>
</comment>
<keyword evidence="9" id="KW-0460">Magnesium</keyword>
<dbReference type="AlphaFoldDB" id="A0A0R2HDE9"/>
<dbReference type="Proteomes" id="UP000051841">
    <property type="component" value="Unassembled WGS sequence"/>
</dbReference>
<evidence type="ECO:0000313" key="14">
    <source>
        <dbReference type="Proteomes" id="UP000051841"/>
    </source>
</evidence>
<dbReference type="PANTHER" id="PTHR30525:SF0">
    <property type="entry name" value="1-DEOXY-D-XYLULOSE 5-PHOSPHATE REDUCTOISOMERASE, CHLOROPLASTIC"/>
    <property type="match status" value="1"/>
</dbReference>
<feature type="binding site" evidence="9">
    <location>
        <position position="172"/>
    </location>
    <ligand>
        <name>1-deoxy-D-xylulose 5-phosphate</name>
        <dbReference type="ChEBI" id="CHEBI:57792"/>
    </ligand>
</feature>
<evidence type="ECO:0000256" key="3">
    <source>
        <dbReference type="ARBA" id="ARBA00022723"/>
    </source>
</evidence>
<dbReference type="Pfam" id="PF08436">
    <property type="entry name" value="DXP_redisom_C"/>
    <property type="match status" value="1"/>
</dbReference>
<reference evidence="13 14" key="1">
    <citation type="journal article" date="2015" name="Genome Announc.">
        <title>Expanding the biotechnology potential of lactobacilli through comparative genomics of 213 strains and associated genera.</title>
        <authorList>
            <person name="Sun Z."/>
            <person name="Harris H.M."/>
            <person name="McCann A."/>
            <person name="Guo C."/>
            <person name="Argimon S."/>
            <person name="Zhang W."/>
            <person name="Yang X."/>
            <person name="Jeffery I.B."/>
            <person name="Cooney J.C."/>
            <person name="Kagawa T.F."/>
            <person name="Liu W."/>
            <person name="Song Y."/>
            <person name="Salvetti E."/>
            <person name="Wrobel A."/>
            <person name="Rasinkangas P."/>
            <person name="Parkhill J."/>
            <person name="Rea M.C."/>
            <person name="O'Sullivan O."/>
            <person name="Ritari J."/>
            <person name="Douillard F.P."/>
            <person name="Paul Ross R."/>
            <person name="Yang R."/>
            <person name="Briner A.E."/>
            <person name="Felis G.E."/>
            <person name="de Vos W.M."/>
            <person name="Barrangou R."/>
            <person name="Klaenhammer T.R."/>
            <person name="Caufield P.W."/>
            <person name="Cui Y."/>
            <person name="Zhang H."/>
            <person name="O'Toole P.W."/>
        </authorList>
    </citation>
    <scope>NUCLEOTIDE SEQUENCE [LARGE SCALE GENOMIC DNA]</scope>
    <source>
        <strain evidence="13 14">DSM 20405</strain>
    </source>
</reference>
<evidence type="ECO:0000259" key="11">
    <source>
        <dbReference type="Pfam" id="PF08436"/>
    </source>
</evidence>
<feature type="binding site" evidence="9">
    <location>
        <position position="217"/>
    </location>
    <ligand>
        <name>1-deoxy-D-xylulose 5-phosphate</name>
        <dbReference type="ChEBI" id="CHEBI:57792"/>
    </ligand>
</feature>
<feature type="binding site" evidence="9">
    <location>
        <position position="217"/>
    </location>
    <ligand>
        <name>Mn(2+)</name>
        <dbReference type="ChEBI" id="CHEBI:29035"/>
    </ligand>
</feature>
<feature type="binding site" evidence="9">
    <location>
        <position position="121"/>
    </location>
    <ligand>
        <name>1-deoxy-D-xylulose 5-phosphate</name>
        <dbReference type="ChEBI" id="CHEBI:57792"/>
    </ligand>
</feature>
<dbReference type="SUPFAM" id="SSF51735">
    <property type="entry name" value="NAD(P)-binding Rossmann-fold domains"/>
    <property type="match status" value="1"/>
</dbReference>
<feature type="binding site" evidence="9">
    <location>
        <position position="195"/>
    </location>
    <ligand>
        <name>1-deoxy-D-xylulose 5-phosphate</name>
        <dbReference type="ChEBI" id="CHEBI:57792"/>
    </ligand>
</feature>
<evidence type="ECO:0000259" key="12">
    <source>
        <dbReference type="Pfam" id="PF13288"/>
    </source>
</evidence>
<feature type="binding site" evidence="9">
    <location>
        <position position="147"/>
    </location>
    <ligand>
        <name>1-deoxy-D-xylulose 5-phosphate</name>
        <dbReference type="ChEBI" id="CHEBI:57792"/>
    </ligand>
</feature>
<dbReference type="Pfam" id="PF02670">
    <property type="entry name" value="DXP_reductoisom"/>
    <property type="match status" value="1"/>
</dbReference>
<comment type="caution">
    <text evidence="13">The sequence shown here is derived from an EMBL/GenBank/DDBJ whole genome shotgun (WGS) entry which is preliminary data.</text>
</comment>
<keyword evidence="7 9" id="KW-0414">Isoprene biosynthesis</keyword>
<feature type="domain" description="1-deoxy-D-xylulose 5-phosphate reductoisomerase N-terminal" evidence="10">
    <location>
        <begin position="4"/>
        <end position="128"/>
    </location>
</feature>
<dbReference type="PIRSF" id="PIRSF006205">
    <property type="entry name" value="Dxp_reductismrs"/>
    <property type="match status" value="1"/>
</dbReference>
<feature type="domain" description="1-deoxy-D-xylulose 5-phosphate reductoisomerase C-terminal" evidence="11">
    <location>
        <begin position="142"/>
        <end position="225"/>
    </location>
</feature>
<feature type="binding site" evidence="9">
    <location>
        <position position="148"/>
    </location>
    <ligand>
        <name>1-deoxy-D-xylulose 5-phosphate</name>
        <dbReference type="ChEBI" id="CHEBI:57792"/>
    </ligand>
</feature>
<dbReference type="EC" id="1.1.1.267" evidence="9"/>
<feature type="binding site" evidence="9">
    <location>
        <position position="201"/>
    </location>
    <ligand>
        <name>NADPH</name>
        <dbReference type="ChEBI" id="CHEBI:57783"/>
    </ligand>
</feature>
<dbReference type="GO" id="GO:0051484">
    <property type="term" value="P:isopentenyl diphosphate biosynthetic process, methylerythritol 4-phosphate pathway involved in terpenoid biosynthetic process"/>
    <property type="evidence" value="ECO:0007669"/>
    <property type="project" value="TreeGrafter"/>
</dbReference>
<dbReference type="UniPathway" id="UPA00056">
    <property type="reaction ID" value="UER00092"/>
</dbReference>
<name>A0A0R2HDE9_9FIRM</name>
<dbReference type="GO" id="GO:0016853">
    <property type="term" value="F:isomerase activity"/>
    <property type="evidence" value="ECO:0007669"/>
    <property type="project" value="UniProtKB-KW"/>
</dbReference>
<feature type="binding site" evidence="9">
    <location>
        <position position="11"/>
    </location>
    <ligand>
        <name>NADPH</name>
        <dbReference type="ChEBI" id="CHEBI:57783"/>
    </ligand>
</feature>
<organism evidence="13 14">
    <name type="scientific">Kandleria vitulina DSM 20405</name>
    <dbReference type="NCBI Taxonomy" id="1410657"/>
    <lineage>
        <taxon>Bacteria</taxon>
        <taxon>Bacillati</taxon>
        <taxon>Bacillota</taxon>
        <taxon>Erysipelotrichia</taxon>
        <taxon>Erysipelotrichales</taxon>
        <taxon>Coprobacillaceae</taxon>
        <taxon>Kandleria</taxon>
    </lineage>
</organism>
<dbReference type="PANTHER" id="PTHR30525">
    <property type="entry name" value="1-DEOXY-D-XYLULOSE 5-PHOSPHATE REDUCTOISOMERASE"/>
    <property type="match status" value="1"/>
</dbReference>
<comment type="catalytic activity">
    <reaction evidence="8">
        <text>2-C-methyl-D-erythritol 4-phosphate + NADP(+) = 1-deoxy-D-xylulose 5-phosphate + NADPH + H(+)</text>
        <dbReference type="Rhea" id="RHEA:13717"/>
        <dbReference type="ChEBI" id="CHEBI:15378"/>
        <dbReference type="ChEBI" id="CHEBI:57783"/>
        <dbReference type="ChEBI" id="CHEBI:57792"/>
        <dbReference type="ChEBI" id="CHEBI:58262"/>
        <dbReference type="ChEBI" id="CHEBI:58349"/>
        <dbReference type="EC" id="1.1.1.267"/>
    </reaction>
    <physiologicalReaction direction="right-to-left" evidence="8">
        <dbReference type="Rhea" id="RHEA:13719"/>
    </physiologicalReaction>
</comment>
<feature type="binding site" evidence="9">
    <location>
        <position position="122"/>
    </location>
    <ligand>
        <name>NADPH</name>
        <dbReference type="ChEBI" id="CHEBI:57783"/>
    </ligand>
</feature>
<dbReference type="PATRIC" id="fig|1410657.5.peg.1180"/>
<feature type="binding site" evidence="9">
    <location>
        <position position="120"/>
    </location>
    <ligand>
        <name>NADPH</name>
        <dbReference type="ChEBI" id="CHEBI:57783"/>
    </ligand>
</feature>
<dbReference type="InterPro" id="IPR036169">
    <property type="entry name" value="DXPR_C_sf"/>
</dbReference>
<feature type="domain" description="DXP reductoisomerase C-terminal" evidence="12">
    <location>
        <begin position="257"/>
        <end position="373"/>
    </location>
</feature>
<evidence type="ECO:0000256" key="7">
    <source>
        <dbReference type="ARBA" id="ARBA00023229"/>
    </source>
</evidence>
<feature type="binding site" evidence="9">
    <location>
        <position position="214"/>
    </location>
    <ligand>
        <name>1-deoxy-D-xylulose 5-phosphate</name>
        <dbReference type="ChEBI" id="CHEBI:57792"/>
    </ligand>
</feature>
<keyword evidence="13" id="KW-0413">Isomerase</keyword>
<dbReference type="Gene3D" id="3.40.50.720">
    <property type="entry name" value="NAD(P)-binding Rossmann-like Domain"/>
    <property type="match status" value="1"/>
</dbReference>
<dbReference type="InterPro" id="IPR013512">
    <property type="entry name" value="DXP_reductoisomerase_N"/>
</dbReference>
<dbReference type="GO" id="GO:0030145">
    <property type="term" value="F:manganese ion binding"/>
    <property type="evidence" value="ECO:0007669"/>
    <property type="project" value="TreeGrafter"/>
</dbReference>
<gene>
    <name evidence="9" type="primary">dxr</name>
    <name evidence="13" type="ORF">IV49_GL001139</name>
</gene>
<feature type="binding site" evidence="9">
    <location>
        <position position="13"/>
    </location>
    <ligand>
        <name>NADPH</name>
        <dbReference type="ChEBI" id="CHEBI:57783"/>
    </ligand>
</feature>
<feature type="binding site" evidence="9">
    <location>
        <position position="146"/>
    </location>
    <ligand>
        <name>Mn(2+)</name>
        <dbReference type="ChEBI" id="CHEBI:29035"/>
    </ligand>
</feature>
<evidence type="ECO:0000256" key="9">
    <source>
        <dbReference type="HAMAP-Rule" id="MF_00183"/>
    </source>
</evidence>
<comment type="function">
    <text evidence="9">Catalyzes the NADPH-dependent rearrangement and reduction of 1-deoxy-D-xylulose-5-phosphate (DXP) to 2-C-methyl-D-erythritol 4-phosphate (MEP).</text>
</comment>
<keyword evidence="4 9" id="KW-0521">NADP</keyword>